<dbReference type="EMBL" id="AM942444">
    <property type="protein sequence ID" value="CAQ05470.1"/>
    <property type="molecule type" value="Genomic_DNA"/>
</dbReference>
<sequence length="74" mass="8316">MLQRRPLGVTVGHRASALVAGIRHRPPRGYTAPPVAMSRGTLWHYRATATETTRLGDDTSKIHRRRTSRGELKQ</sequence>
<dbReference type="AlphaFoldDB" id="B1VI86"/>
<dbReference type="Proteomes" id="UP000001727">
    <property type="component" value="Chromosome"/>
</dbReference>
<reference evidence="2 3" key="1">
    <citation type="journal article" date="2008" name="J. Biotechnol.">
        <title>The lifestyle of Corynebacterium urealyticum derived from its complete genome sequence established by pyrosequencing.</title>
        <authorList>
            <person name="Tauch A."/>
            <person name="Trost E."/>
            <person name="Tilker A."/>
            <person name="Ludewig U."/>
            <person name="Schneiker S."/>
            <person name="Goesmann A."/>
            <person name="Arnold W."/>
            <person name="Bekel T."/>
            <person name="Brinkrolf K."/>
            <person name="Brune I."/>
            <person name="Goetker S."/>
            <person name="Kalinowski J."/>
            <person name="Kamp P.-B."/>
            <person name="Lobo F.P."/>
            <person name="Viehoever P."/>
            <person name="Weisshaar B."/>
            <person name="Soriano F."/>
            <person name="Droege M."/>
            <person name="Puehler A."/>
        </authorList>
    </citation>
    <scope>NUCLEOTIDE SEQUENCE [LARGE SCALE GENOMIC DNA]</scope>
    <source>
        <strain evidence="3">ATCC 43042 / DSM 7109</strain>
    </source>
</reference>
<gene>
    <name evidence="2" type="ordered locus">cu1510</name>
</gene>
<dbReference type="KEGG" id="cur:cu1510"/>
<evidence type="ECO:0000256" key="1">
    <source>
        <dbReference type="SAM" id="MobiDB-lite"/>
    </source>
</evidence>
<proteinExistence type="predicted"/>
<evidence type="ECO:0000313" key="3">
    <source>
        <dbReference type="Proteomes" id="UP000001727"/>
    </source>
</evidence>
<dbReference type="HOGENOM" id="CLU_2681473_0_0_11"/>
<protein>
    <submittedName>
        <fullName evidence="2">Uncharacterized protein</fullName>
    </submittedName>
</protein>
<keyword evidence="3" id="KW-1185">Reference proteome</keyword>
<evidence type="ECO:0000313" key="2">
    <source>
        <dbReference type="EMBL" id="CAQ05470.1"/>
    </source>
</evidence>
<name>B1VI86_CORU7</name>
<dbReference type="STRING" id="504474.cu1510"/>
<organism evidence="2 3">
    <name type="scientific">Corynebacterium urealyticum (strain ATCC 43042 / DSM 7109)</name>
    <dbReference type="NCBI Taxonomy" id="504474"/>
    <lineage>
        <taxon>Bacteria</taxon>
        <taxon>Bacillati</taxon>
        <taxon>Actinomycetota</taxon>
        <taxon>Actinomycetes</taxon>
        <taxon>Mycobacteriales</taxon>
        <taxon>Corynebacteriaceae</taxon>
        <taxon>Corynebacterium</taxon>
    </lineage>
</organism>
<feature type="region of interest" description="Disordered" evidence="1">
    <location>
        <begin position="54"/>
        <end position="74"/>
    </location>
</feature>
<accession>B1VI86</accession>